<gene>
    <name evidence="1" type="ORF">RJT34_06492</name>
</gene>
<name>A0AAN9K2C5_CLITE</name>
<sequence length="256" mass="27760">MLVPVPARDNFVDSSHTTKAIANVLKAQWDGPYISWTDAGKWAEGKIDEIRKVFATKTSKIIKSTLWKEAYKARRAEKEANLVASTPEGEVPPTLSCSDDNAIYMEAIRGVNNKWGIFGLGGVGTQLAKKGKTSSSSSSSGLPTEVVQQRSYVVALWLPVATAIRGRCMVTCSDDVSWSLSGYPQRRRYVVAVWLPLATVNVNKAGTILATAERGRKLSNGDFPCRCSVCDECFSDGSVAVLKSIANTFSDSDVIK</sequence>
<evidence type="ECO:0000313" key="1">
    <source>
        <dbReference type="EMBL" id="KAK7309615.1"/>
    </source>
</evidence>
<reference evidence="1 2" key="1">
    <citation type="submission" date="2024-01" db="EMBL/GenBank/DDBJ databases">
        <title>The genomes of 5 underutilized Papilionoideae crops provide insights into root nodulation and disease resistance.</title>
        <authorList>
            <person name="Yuan L."/>
        </authorList>
    </citation>
    <scope>NUCLEOTIDE SEQUENCE [LARGE SCALE GENOMIC DNA]</scope>
    <source>
        <strain evidence="1">LY-2023</strain>
        <tissue evidence="1">Leaf</tissue>
    </source>
</reference>
<dbReference type="EMBL" id="JAYKXN010000002">
    <property type="protein sequence ID" value="KAK7309615.1"/>
    <property type="molecule type" value="Genomic_DNA"/>
</dbReference>
<dbReference type="Proteomes" id="UP001359559">
    <property type="component" value="Unassembled WGS sequence"/>
</dbReference>
<accession>A0AAN9K2C5</accession>
<comment type="caution">
    <text evidence="1">The sequence shown here is derived from an EMBL/GenBank/DDBJ whole genome shotgun (WGS) entry which is preliminary data.</text>
</comment>
<keyword evidence="2" id="KW-1185">Reference proteome</keyword>
<protein>
    <submittedName>
        <fullName evidence="1">Uncharacterized protein</fullName>
    </submittedName>
</protein>
<evidence type="ECO:0000313" key="2">
    <source>
        <dbReference type="Proteomes" id="UP001359559"/>
    </source>
</evidence>
<proteinExistence type="predicted"/>
<organism evidence="1 2">
    <name type="scientific">Clitoria ternatea</name>
    <name type="common">Butterfly pea</name>
    <dbReference type="NCBI Taxonomy" id="43366"/>
    <lineage>
        <taxon>Eukaryota</taxon>
        <taxon>Viridiplantae</taxon>
        <taxon>Streptophyta</taxon>
        <taxon>Embryophyta</taxon>
        <taxon>Tracheophyta</taxon>
        <taxon>Spermatophyta</taxon>
        <taxon>Magnoliopsida</taxon>
        <taxon>eudicotyledons</taxon>
        <taxon>Gunneridae</taxon>
        <taxon>Pentapetalae</taxon>
        <taxon>rosids</taxon>
        <taxon>fabids</taxon>
        <taxon>Fabales</taxon>
        <taxon>Fabaceae</taxon>
        <taxon>Papilionoideae</taxon>
        <taxon>50 kb inversion clade</taxon>
        <taxon>NPAAA clade</taxon>
        <taxon>indigoferoid/millettioid clade</taxon>
        <taxon>Phaseoleae</taxon>
        <taxon>Clitoria</taxon>
    </lineage>
</organism>
<dbReference type="AlphaFoldDB" id="A0AAN9K2C5"/>